<evidence type="ECO:0000313" key="2">
    <source>
        <dbReference type="Proteomes" id="UP000799324"/>
    </source>
</evidence>
<reference evidence="1" key="1">
    <citation type="journal article" date="2020" name="Stud. Mycol.">
        <title>101 Dothideomycetes genomes: a test case for predicting lifestyles and emergence of pathogens.</title>
        <authorList>
            <person name="Haridas S."/>
            <person name="Albert R."/>
            <person name="Binder M."/>
            <person name="Bloem J."/>
            <person name="Labutti K."/>
            <person name="Salamov A."/>
            <person name="Andreopoulos B."/>
            <person name="Baker S."/>
            <person name="Barry K."/>
            <person name="Bills G."/>
            <person name="Bluhm B."/>
            <person name="Cannon C."/>
            <person name="Castanera R."/>
            <person name="Culley D."/>
            <person name="Daum C."/>
            <person name="Ezra D."/>
            <person name="Gonzalez J."/>
            <person name="Henrissat B."/>
            <person name="Kuo A."/>
            <person name="Liang C."/>
            <person name="Lipzen A."/>
            <person name="Lutzoni F."/>
            <person name="Magnuson J."/>
            <person name="Mondo S."/>
            <person name="Nolan M."/>
            <person name="Ohm R."/>
            <person name="Pangilinan J."/>
            <person name="Park H.-J."/>
            <person name="Ramirez L."/>
            <person name="Alfaro M."/>
            <person name="Sun H."/>
            <person name="Tritt A."/>
            <person name="Yoshinaga Y."/>
            <person name="Zwiers L.-H."/>
            <person name="Turgeon B."/>
            <person name="Goodwin S."/>
            <person name="Spatafora J."/>
            <person name="Crous P."/>
            <person name="Grigoriev I."/>
        </authorList>
    </citation>
    <scope>NUCLEOTIDE SEQUENCE</scope>
    <source>
        <strain evidence="1">CBS 122681</strain>
    </source>
</reference>
<protein>
    <submittedName>
        <fullName evidence="1">Uncharacterized protein</fullName>
    </submittedName>
</protein>
<gene>
    <name evidence="1" type="ORF">K491DRAFT_279290</name>
</gene>
<dbReference type="EMBL" id="MU004585">
    <property type="protein sequence ID" value="KAF2647758.1"/>
    <property type="molecule type" value="Genomic_DNA"/>
</dbReference>
<accession>A0A6A6SN45</accession>
<dbReference type="Proteomes" id="UP000799324">
    <property type="component" value="Unassembled WGS sequence"/>
</dbReference>
<evidence type="ECO:0000313" key="1">
    <source>
        <dbReference type="EMBL" id="KAF2647758.1"/>
    </source>
</evidence>
<dbReference type="AlphaFoldDB" id="A0A6A6SN45"/>
<organism evidence="1 2">
    <name type="scientific">Lophiostoma macrostomum CBS 122681</name>
    <dbReference type="NCBI Taxonomy" id="1314788"/>
    <lineage>
        <taxon>Eukaryota</taxon>
        <taxon>Fungi</taxon>
        <taxon>Dikarya</taxon>
        <taxon>Ascomycota</taxon>
        <taxon>Pezizomycotina</taxon>
        <taxon>Dothideomycetes</taxon>
        <taxon>Pleosporomycetidae</taxon>
        <taxon>Pleosporales</taxon>
        <taxon>Lophiostomataceae</taxon>
        <taxon>Lophiostoma</taxon>
    </lineage>
</organism>
<sequence>MLALAHISPQHINALAQYPGSRAPVSLISLLYATTARSRLGHEDASNTHNADMTLFLVWAIQRSRLHHPATPSLQMICGPCTHSEARFRKRQTYSATCNSHFGRLPAIVVVCAAVGIGDEARTAPPVSFSASQQELYLRVLHTRVLQTSRFLPLLIANKAAQS</sequence>
<proteinExistence type="predicted"/>
<keyword evidence="2" id="KW-1185">Reference proteome</keyword>
<name>A0A6A6SN45_9PLEO</name>